<evidence type="ECO:0000313" key="16">
    <source>
        <dbReference type="RefSeq" id="XP_002739247.1"/>
    </source>
</evidence>
<feature type="domain" description="EGF-like" evidence="14">
    <location>
        <begin position="125"/>
        <end position="157"/>
    </location>
</feature>
<keyword evidence="5" id="KW-1015">Disulfide bond</keyword>
<evidence type="ECO:0000256" key="8">
    <source>
        <dbReference type="ARBA" id="ARBA00023326"/>
    </source>
</evidence>
<dbReference type="Pfam" id="PF14670">
    <property type="entry name" value="FXa_inhibition"/>
    <property type="match status" value="1"/>
</dbReference>
<dbReference type="SUPFAM" id="SSF57196">
    <property type="entry name" value="EGF/Laminin"/>
    <property type="match status" value="4"/>
</dbReference>
<dbReference type="PANTHER" id="PTHR22298">
    <property type="entry name" value="ENDO-1,4-BETA-GLUCANASE"/>
    <property type="match status" value="1"/>
</dbReference>
<name>A0ABM0GX29_SACKO</name>
<keyword evidence="8 9" id="KW-0624">Polysaccharide degradation</keyword>
<evidence type="ECO:0000256" key="11">
    <source>
        <dbReference type="RuleBase" id="RU361166"/>
    </source>
</evidence>
<feature type="domain" description="EGF-like" evidence="14">
    <location>
        <begin position="328"/>
        <end position="365"/>
    </location>
</feature>
<feature type="active site" evidence="10">
    <location>
        <position position="778"/>
    </location>
</feature>
<feature type="domain" description="EGF-like" evidence="14">
    <location>
        <begin position="168"/>
        <end position="198"/>
    </location>
</feature>
<dbReference type="PROSITE" id="PS00698">
    <property type="entry name" value="GH9_3"/>
    <property type="match status" value="1"/>
</dbReference>
<keyword evidence="15" id="KW-1185">Reference proteome</keyword>
<evidence type="ECO:0000256" key="4">
    <source>
        <dbReference type="ARBA" id="ARBA00023001"/>
    </source>
</evidence>
<protein>
    <recommendedName>
        <fullName evidence="11">Endoglucanase</fullName>
        <ecNumber evidence="11">3.2.1.4</ecNumber>
    </recommendedName>
</protein>
<dbReference type="PROSITE" id="PS00592">
    <property type="entry name" value="GH9_2"/>
    <property type="match status" value="1"/>
</dbReference>
<dbReference type="SMART" id="SM00179">
    <property type="entry name" value="EGF_CA"/>
    <property type="match status" value="2"/>
</dbReference>
<evidence type="ECO:0000256" key="2">
    <source>
        <dbReference type="ARBA" id="ARBA00007072"/>
    </source>
</evidence>
<sequence>MASISNKVAPKATDIISRQENTKLVLKSADPENEPTYSTSKGYNCDAIDVILGVDKQNSPETTEMNNNTDKSRERNSERKAFMAVLLSSKATKIAIGVGVVIVVVIVVMAVGLGLGLGGNGEKRHCPCEQICYKHRNYYTCSCEDGYTLETDGKSCVVLTTPEEPYCLCEQICDWIGDNYTCSCLDGHSLDDDEIHCVDNTTTEIPQSTMQSTLTTLTPQPYVITTATTLPLTVALWTTFSKTTTPKTSSLASGGTELMSTMTRFGITGEFVTTKEFASPVSEQWGSTTITSCPCEQVCDRIDSDWVCACHIGYELTENQVNCADIDECETDNGGCEQNCTNTIGSYYCFCQEGMIVQEDGLSCNYDYDEVLRKSLLFYEAQRSGVLPDNNRILWRGDSAVNDATPDGKDLSGGYYDAGDHLKLGLPMAYSATVLAWGFIQFEDAYEAAGEVDHMLENLRWFADYFKKCHTQEHEFYAHVGSVNGDHGYWGRAEDMTMDRPAYKVDEDNPGSDVVGGTAAALAAIAFVFKDRDAGYSETLLYHARELFLFADDFREKYSTSIPEAAKVYDSSGYIDEIIWAACWLYKATNETFYLNRAIVLYNNTPFNRPYSFGWNDVTVGYRLMLLYLTGDTNLYKSGITTKFLSEWLPGGSMPYTPKGLVFRDKWGSLRYATAAAFIALVTAEAGVRTPAYRDWAKSQIHYVLGDTGRSFVVGYGVNPPVQPHHRGSSCPNRPAACSTPYLSLAAPNPQVLYGALVGGPDETDHYRDMRQDYFANEVTLDYNAGFQSAVAGLRHLQLIGVL</sequence>
<dbReference type="RefSeq" id="XP_002739247.1">
    <property type="nucleotide sequence ID" value="XM_002739201.1"/>
</dbReference>
<keyword evidence="12" id="KW-0812">Transmembrane</keyword>
<evidence type="ECO:0000256" key="1">
    <source>
        <dbReference type="ARBA" id="ARBA00000966"/>
    </source>
</evidence>
<dbReference type="SUPFAM" id="SSF48208">
    <property type="entry name" value="Six-hairpin glycosidases"/>
    <property type="match status" value="1"/>
</dbReference>
<dbReference type="InterPro" id="IPR018097">
    <property type="entry name" value="EGF_Ca-bd_CS"/>
</dbReference>
<keyword evidence="12" id="KW-1133">Transmembrane helix</keyword>
<dbReference type="InterPro" id="IPR001881">
    <property type="entry name" value="EGF-like_Ca-bd_dom"/>
</dbReference>
<dbReference type="Gene3D" id="1.50.10.10">
    <property type="match status" value="1"/>
</dbReference>
<keyword evidence="7 9" id="KW-0326">Glycosidase</keyword>
<accession>A0ABM0GX29</accession>
<dbReference type="InterPro" id="IPR012341">
    <property type="entry name" value="6hp_glycosidase-like_sf"/>
</dbReference>
<feature type="transmembrane region" description="Helical" evidence="12">
    <location>
        <begin position="94"/>
        <end position="117"/>
    </location>
</feature>
<keyword evidence="12" id="KW-0472">Membrane</keyword>
<evidence type="ECO:0000256" key="9">
    <source>
        <dbReference type="PROSITE-ProRule" id="PRU10059"/>
    </source>
</evidence>
<keyword evidence="4 11" id="KW-0136">Cellulose degradation</keyword>
<feature type="active site" evidence="9">
    <location>
        <position position="725"/>
    </location>
</feature>
<dbReference type="InterPro" id="IPR018221">
    <property type="entry name" value="Glyco_hydro_9_His_AS"/>
</dbReference>
<evidence type="ECO:0000256" key="7">
    <source>
        <dbReference type="ARBA" id="ARBA00023295"/>
    </source>
</evidence>
<evidence type="ECO:0000256" key="5">
    <source>
        <dbReference type="ARBA" id="ARBA00023157"/>
    </source>
</evidence>
<evidence type="ECO:0000259" key="13">
    <source>
        <dbReference type="SMART" id="SM00179"/>
    </source>
</evidence>
<dbReference type="Proteomes" id="UP000694865">
    <property type="component" value="Unplaced"/>
</dbReference>
<evidence type="ECO:0000259" key="14">
    <source>
        <dbReference type="SMART" id="SM00181"/>
    </source>
</evidence>
<evidence type="ECO:0000256" key="10">
    <source>
        <dbReference type="PROSITE-ProRule" id="PRU10060"/>
    </source>
</evidence>
<dbReference type="InterPro" id="IPR000742">
    <property type="entry name" value="EGF"/>
</dbReference>
<dbReference type="PROSITE" id="PS01187">
    <property type="entry name" value="EGF_CA"/>
    <property type="match status" value="1"/>
</dbReference>
<dbReference type="GeneID" id="100366476"/>
<dbReference type="SMART" id="SM00181">
    <property type="entry name" value="EGF"/>
    <property type="match status" value="4"/>
</dbReference>
<evidence type="ECO:0000256" key="12">
    <source>
        <dbReference type="SAM" id="Phobius"/>
    </source>
</evidence>
<feature type="domain" description="EGF-like calcium-binding" evidence="13">
    <location>
        <begin position="325"/>
        <end position="365"/>
    </location>
</feature>
<dbReference type="Gene3D" id="2.10.25.10">
    <property type="entry name" value="Laminin"/>
    <property type="match status" value="4"/>
</dbReference>
<dbReference type="InterPro" id="IPR001701">
    <property type="entry name" value="Glyco_hydro_9"/>
</dbReference>
<reference evidence="16" key="1">
    <citation type="submission" date="2025-08" db="UniProtKB">
        <authorList>
            <consortium name="RefSeq"/>
        </authorList>
    </citation>
    <scope>IDENTIFICATION</scope>
    <source>
        <tissue evidence="16">Testes</tissue>
    </source>
</reference>
<gene>
    <name evidence="16" type="primary">LOC100366476</name>
</gene>
<comment type="similarity">
    <text evidence="2 9 11">Belongs to the glycosyl hydrolase 9 (cellulase E) family.</text>
</comment>
<feature type="active site" evidence="10">
    <location>
        <position position="769"/>
    </location>
</feature>
<keyword evidence="3 9" id="KW-0378">Hydrolase</keyword>
<feature type="domain" description="EGF-like" evidence="14">
    <location>
        <begin position="294"/>
        <end position="324"/>
    </location>
</feature>
<keyword evidence="6 9" id="KW-0119">Carbohydrate metabolism</keyword>
<dbReference type="InterPro" id="IPR033126">
    <property type="entry name" value="Glyco_hydro_9_Asp/Glu_AS"/>
</dbReference>
<dbReference type="EC" id="3.2.1.4" evidence="11"/>
<evidence type="ECO:0000313" key="15">
    <source>
        <dbReference type="Proteomes" id="UP000694865"/>
    </source>
</evidence>
<dbReference type="Pfam" id="PF00759">
    <property type="entry name" value="Glyco_hydro_9"/>
    <property type="match status" value="1"/>
</dbReference>
<organism evidence="15 16">
    <name type="scientific">Saccoglossus kowalevskii</name>
    <name type="common">Acorn worm</name>
    <dbReference type="NCBI Taxonomy" id="10224"/>
    <lineage>
        <taxon>Eukaryota</taxon>
        <taxon>Metazoa</taxon>
        <taxon>Hemichordata</taxon>
        <taxon>Enteropneusta</taxon>
        <taxon>Harrimaniidae</taxon>
        <taxon>Saccoglossus</taxon>
    </lineage>
</organism>
<evidence type="ECO:0000256" key="3">
    <source>
        <dbReference type="ARBA" id="ARBA00022801"/>
    </source>
</evidence>
<dbReference type="InterPro" id="IPR008928">
    <property type="entry name" value="6-hairpin_glycosidase_sf"/>
</dbReference>
<proteinExistence type="inferred from homology"/>
<comment type="catalytic activity">
    <reaction evidence="1 11">
        <text>Endohydrolysis of (1-&gt;4)-beta-D-glucosidic linkages in cellulose, lichenin and cereal beta-D-glucans.</text>
        <dbReference type="EC" id="3.2.1.4"/>
    </reaction>
</comment>
<feature type="domain" description="EGF-like calcium-binding" evidence="13">
    <location>
        <begin position="122"/>
        <end position="157"/>
    </location>
</feature>
<evidence type="ECO:0000256" key="6">
    <source>
        <dbReference type="ARBA" id="ARBA00023277"/>
    </source>
</evidence>